<evidence type="ECO:0008006" key="11">
    <source>
        <dbReference type="Google" id="ProtNLM"/>
    </source>
</evidence>
<dbReference type="GO" id="GO:0007005">
    <property type="term" value="P:mitochondrion organization"/>
    <property type="evidence" value="ECO:0007669"/>
    <property type="project" value="TreeGrafter"/>
</dbReference>
<dbReference type="GO" id="GO:0015031">
    <property type="term" value="P:protein transport"/>
    <property type="evidence" value="ECO:0007669"/>
    <property type="project" value="UniProtKB-KW"/>
</dbReference>
<evidence type="ECO:0000256" key="4">
    <source>
        <dbReference type="ARBA" id="ARBA00022927"/>
    </source>
</evidence>
<feature type="domain" description="Mitochondrial outer membrane transport complex Sam37/metaxin N-terminal" evidence="7">
    <location>
        <begin position="89"/>
        <end position="218"/>
    </location>
</feature>
<keyword evidence="2" id="KW-0813">Transport</keyword>
<comment type="caution">
    <text evidence="9">The sequence shown here is derived from an EMBL/GenBank/DDBJ whole genome shotgun (WGS) entry which is preliminary data.</text>
</comment>
<dbReference type="EMBL" id="JFBX01000861">
    <property type="protein sequence ID" value="KXH26708.1"/>
    <property type="molecule type" value="Genomic_DNA"/>
</dbReference>
<organism evidence="9 10">
    <name type="scientific">Colletotrichum simmondsii</name>
    <dbReference type="NCBI Taxonomy" id="703756"/>
    <lineage>
        <taxon>Eukaryota</taxon>
        <taxon>Fungi</taxon>
        <taxon>Dikarya</taxon>
        <taxon>Ascomycota</taxon>
        <taxon>Pezizomycotina</taxon>
        <taxon>Sordariomycetes</taxon>
        <taxon>Hypocreomycetidae</taxon>
        <taxon>Glomerellales</taxon>
        <taxon>Glomerellaceae</taxon>
        <taxon>Colletotrichum</taxon>
        <taxon>Colletotrichum acutatum species complex</taxon>
    </lineage>
</organism>
<dbReference type="InterPro" id="IPR019564">
    <property type="entry name" value="Sam37/metaxin_N"/>
</dbReference>
<dbReference type="AlphaFoldDB" id="A0A135RT89"/>
<keyword evidence="3" id="KW-1000">Mitochondrion outer membrane</keyword>
<dbReference type="OrthoDB" id="5835136at2759"/>
<feature type="domain" description="Metaxin glutathione S-transferase" evidence="8">
    <location>
        <begin position="306"/>
        <end position="354"/>
    </location>
</feature>
<keyword evidence="4" id="KW-0653">Protein transport</keyword>
<name>A0A135RT89_9PEZI</name>
<dbReference type="GO" id="GO:0001401">
    <property type="term" value="C:SAM complex"/>
    <property type="evidence" value="ECO:0007669"/>
    <property type="project" value="InterPro"/>
</dbReference>
<evidence type="ECO:0000313" key="9">
    <source>
        <dbReference type="EMBL" id="KXH26708.1"/>
    </source>
</evidence>
<dbReference type="Pfam" id="PF17171">
    <property type="entry name" value="GST_C_6"/>
    <property type="match status" value="1"/>
</dbReference>
<evidence type="ECO:0000313" key="10">
    <source>
        <dbReference type="Proteomes" id="UP000070328"/>
    </source>
</evidence>
<reference evidence="9 10" key="1">
    <citation type="submission" date="2014-02" db="EMBL/GenBank/DDBJ databases">
        <title>The genome sequence of Colletotrichum simmondsii CBS122122.</title>
        <authorList>
            <person name="Baroncelli R."/>
            <person name="Thon M.R."/>
        </authorList>
    </citation>
    <scope>NUCLEOTIDE SEQUENCE [LARGE SCALE GENOMIC DNA]</scope>
    <source>
        <strain evidence="9 10">CBS122122</strain>
    </source>
</reference>
<comment type="subcellular location">
    <subcellularLocation>
        <location evidence="1">Mitochondrion outer membrane</location>
    </subcellularLocation>
</comment>
<proteinExistence type="predicted"/>
<accession>A0A135RT89</accession>
<evidence type="ECO:0000256" key="1">
    <source>
        <dbReference type="ARBA" id="ARBA00004294"/>
    </source>
</evidence>
<dbReference type="PANTHER" id="PTHR12289:SF41">
    <property type="entry name" value="FAILED AXON CONNECTIONS-RELATED"/>
    <property type="match status" value="1"/>
</dbReference>
<gene>
    <name evidence="9" type="ORF">CSIM01_12405</name>
</gene>
<evidence type="ECO:0000259" key="8">
    <source>
        <dbReference type="Pfam" id="PF17171"/>
    </source>
</evidence>
<keyword evidence="10" id="KW-1185">Reference proteome</keyword>
<dbReference type="Proteomes" id="UP000070328">
    <property type="component" value="Unassembled WGS sequence"/>
</dbReference>
<dbReference type="PANTHER" id="PTHR12289">
    <property type="entry name" value="METAXIN RELATED"/>
    <property type="match status" value="1"/>
</dbReference>
<sequence length="507" mass="54830">PLGPRPLRWRTRTIRVSGVYGGDRASEGRRREADTWIRTTVTAVREVYSSPGLHTTTYDTTPTPPTMDDVLELHVWGAAFGLPSIDAECLAAIAYLHTALPSSQWRLVPSNDPAVHSSNRLPALKANGVWVTGYASIAAHLASLAPHSPSWDLDLDSRLTPSQRADALAYAAYVESALAPLLDAALYGTHENWVAVTRPALSHLLGFPLSWTVPVMIRNQATARCAHLGLDSLGAEEDDEENGDDAAVPKNRALDRAMKHLPVSNKRTVLEEMKAGTARGIRLHAITVDALSPLEALRARGEDSPGEKKRFFGGEIPTSLDCLLVGYLALIQQVDLPQSWLPTILAKKFPHLAAMAADLRDECLTNPGNALPWTAAPSSSLRTAARFLDNVVQATPNLGEAYLHEWRRRAEIKAKGASADRRTLALAGGVLVAGSAIAYGVWTYKSLPPWGLRTQTWVAEKKGLGRFGDLGQMLNFSLGLADPVPQASPGAGWGSEHRYVESELAVD</sequence>
<feature type="non-terminal residue" evidence="9">
    <location>
        <position position="1"/>
    </location>
</feature>
<keyword evidence="5" id="KW-0496">Mitochondrion</keyword>
<dbReference type="InterPro" id="IPR033468">
    <property type="entry name" value="Metaxin_GST"/>
</dbReference>
<dbReference type="InterPro" id="IPR050931">
    <property type="entry name" value="Mito_Protein_Transport_Metaxin"/>
</dbReference>
<dbReference type="Pfam" id="PF10568">
    <property type="entry name" value="Tom37"/>
    <property type="match status" value="1"/>
</dbReference>
<evidence type="ECO:0000256" key="5">
    <source>
        <dbReference type="ARBA" id="ARBA00023128"/>
    </source>
</evidence>
<evidence type="ECO:0000256" key="6">
    <source>
        <dbReference type="ARBA" id="ARBA00023136"/>
    </source>
</evidence>
<evidence type="ECO:0000259" key="7">
    <source>
        <dbReference type="Pfam" id="PF10568"/>
    </source>
</evidence>
<evidence type="ECO:0000256" key="3">
    <source>
        <dbReference type="ARBA" id="ARBA00022787"/>
    </source>
</evidence>
<protein>
    <recommendedName>
        <fullName evidence="11">Mitochondrial outer membrane transport complex Sam37/metaxin N-terminal domain-containing protein</fullName>
    </recommendedName>
</protein>
<evidence type="ECO:0000256" key="2">
    <source>
        <dbReference type="ARBA" id="ARBA00022448"/>
    </source>
</evidence>
<dbReference type="CDD" id="cd03078">
    <property type="entry name" value="GST_N_Metaxin1_like"/>
    <property type="match status" value="1"/>
</dbReference>
<keyword evidence="6" id="KW-0472">Membrane</keyword>